<dbReference type="Proteomes" id="UP000290572">
    <property type="component" value="Unassembled WGS sequence"/>
</dbReference>
<evidence type="ECO:0000256" key="1">
    <source>
        <dbReference type="SAM" id="MobiDB-lite"/>
    </source>
</evidence>
<gene>
    <name evidence="2" type="ORF">ROHU_005548</name>
</gene>
<name>A0A498N8A9_LABRO</name>
<dbReference type="EMBL" id="QBIY01012131">
    <property type="protein sequence ID" value="RXN26816.1"/>
    <property type="molecule type" value="Genomic_DNA"/>
</dbReference>
<sequence length="101" mass="11232">MDRQPRPAGLPHFIQKPIRHDRGTCKEKKEDPYHPDHTAKSVQALCPQPPAMSLTQTTDPPPTPRLHPSHPPIPRLHPKPGIPSVQLCTSSPFCLSIQKST</sequence>
<feature type="compositionally biased region" description="Pro residues" evidence="1">
    <location>
        <begin position="59"/>
        <end position="75"/>
    </location>
</feature>
<evidence type="ECO:0000313" key="2">
    <source>
        <dbReference type="EMBL" id="RXN26816.1"/>
    </source>
</evidence>
<reference evidence="2 3" key="1">
    <citation type="submission" date="2018-03" db="EMBL/GenBank/DDBJ databases">
        <title>Draft genome sequence of Rohu Carp (Labeo rohita).</title>
        <authorList>
            <person name="Das P."/>
            <person name="Kushwaha B."/>
            <person name="Joshi C.G."/>
            <person name="Kumar D."/>
            <person name="Nagpure N.S."/>
            <person name="Sahoo L."/>
            <person name="Das S.P."/>
            <person name="Bit A."/>
            <person name="Patnaik S."/>
            <person name="Meher P.K."/>
            <person name="Jayasankar P."/>
            <person name="Koringa P.G."/>
            <person name="Patel N.V."/>
            <person name="Hinsu A.T."/>
            <person name="Kumar R."/>
            <person name="Pandey M."/>
            <person name="Agarwal S."/>
            <person name="Srivastava S."/>
            <person name="Singh M."/>
            <person name="Iquebal M.A."/>
            <person name="Jaiswal S."/>
            <person name="Angadi U.B."/>
            <person name="Kumar N."/>
            <person name="Raza M."/>
            <person name="Shah T.M."/>
            <person name="Rai A."/>
            <person name="Jena J.K."/>
        </authorList>
    </citation>
    <scope>NUCLEOTIDE SEQUENCE [LARGE SCALE GENOMIC DNA]</scope>
    <source>
        <strain evidence="2">DASCIFA01</strain>
        <tissue evidence="2">Testis</tissue>
    </source>
</reference>
<keyword evidence="3" id="KW-1185">Reference proteome</keyword>
<comment type="caution">
    <text evidence="2">The sequence shown here is derived from an EMBL/GenBank/DDBJ whole genome shotgun (WGS) entry which is preliminary data.</text>
</comment>
<evidence type="ECO:0000313" key="3">
    <source>
        <dbReference type="Proteomes" id="UP000290572"/>
    </source>
</evidence>
<dbReference type="AlphaFoldDB" id="A0A498N8A9"/>
<protein>
    <submittedName>
        <fullName evidence="2">Uncharacterized protein</fullName>
    </submittedName>
</protein>
<proteinExistence type="predicted"/>
<feature type="compositionally biased region" description="Basic and acidic residues" evidence="1">
    <location>
        <begin position="18"/>
        <end position="39"/>
    </location>
</feature>
<feature type="region of interest" description="Disordered" evidence="1">
    <location>
        <begin position="1"/>
        <end position="84"/>
    </location>
</feature>
<organism evidence="2 3">
    <name type="scientific">Labeo rohita</name>
    <name type="common">Indian major carp</name>
    <name type="synonym">Cyprinus rohita</name>
    <dbReference type="NCBI Taxonomy" id="84645"/>
    <lineage>
        <taxon>Eukaryota</taxon>
        <taxon>Metazoa</taxon>
        <taxon>Chordata</taxon>
        <taxon>Craniata</taxon>
        <taxon>Vertebrata</taxon>
        <taxon>Euteleostomi</taxon>
        <taxon>Actinopterygii</taxon>
        <taxon>Neopterygii</taxon>
        <taxon>Teleostei</taxon>
        <taxon>Ostariophysi</taxon>
        <taxon>Cypriniformes</taxon>
        <taxon>Cyprinidae</taxon>
        <taxon>Labeoninae</taxon>
        <taxon>Labeonini</taxon>
        <taxon>Labeo</taxon>
    </lineage>
</organism>
<accession>A0A498N8A9</accession>